<keyword evidence="6" id="KW-0406">Ion transport</keyword>
<evidence type="ECO:0000313" key="7">
    <source>
        <dbReference type="EMBL" id="NNV56743.1"/>
    </source>
</evidence>
<evidence type="ECO:0000256" key="6">
    <source>
        <dbReference type="HAMAP-Rule" id="MF_01844"/>
    </source>
</evidence>
<accession>A0A8J8FF30</accession>
<comment type="subcellular location">
    <subcellularLocation>
        <location evidence="1">Cell inner membrane</location>
        <topology evidence="1">Multi-pass membrane protein</topology>
    </subcellularLocation>
    <subcellularLocation>
        <location evidence="6">Cell membrane</location>
        <topology evidence="6">Multi-pass membrane protein</topology>
    </subcellularLocation>
</comment>
<gene>
    <name evidence="6 7" type="primary">nhaA</name>
    <name evidence="7" type="ORF">GD597_14825</name>
</gene>
<dbReference type="NCBIfam" id="TIGR00773">
    <property type="entry name" value="NhaA"/>
    <property type="match status" value="1"/>
</dbReference>
<feature type="transmembrane region" description="Helical" evidence="6">
    <location>
        <begin position="75"/>
        <end position="92"/>
    </location>
</feature>
<proteinExistence type="inferred from homology"/>
<dbReference type="Proteomes" id="UP000598971">
    <property type="component" value="Unassembled WGS sequence"/>
</dbReference>
<dbReference type="Pfam" id="PF06965">
    <property type="entry name" value="Na_H_antiport_1"/>
    <property type="match status" value="1"/>
</dbReference>
<dbReference type="InterPro" id="IPR004670">
    <property type="entry name" value="NhaA"/>
</dbReference>
<sequence length="415" mass="45658">MTKQFHKIKNVHHHFLTPIRAFLQDSRAVGVILIFCTALSLFLANTASTQASYTNFFQIKLFINSGKLNFPDTPLSWINDIFMTLFFLLVAMEIKRELTIGELASIKKSLLPVLAAVGGMVCPALIFSIFNVETQFEHGWGIPMATDIAFSLGVLSLLGKRIPIQLKIFLAALAIIDDLGAIITIAIFYTNNIQFYYLICSFGTTGILILLSFYKIKNPLLYIIPGIILWYCLFNSGVHPTISGVIVAFTMPLTNLEKLEKILHFPVNFLIMPLFALANTAIILPHEVGNTFTSSISLGVMLGLIVGKPVGIFLFSFFATKMGIASLPSGTNYKQIFGIGMLGGIGFTMSIFTSTLAYDIESLQIVSKVCVICSSIVSSLIGFVFLKNLHPVMEITPVKKKSARFIPIPSTDLAM</sequence>
<reference evidence="7" key="1">
    <citation type="submission" date="2019-10" db="EMBL/GenBank/DDBJ databases">
        <title>Draft genome sequence of Panacibacter sp. KCS-6.</title>
        <authorList>
            <person name="Yim K.J."/>
        </authorList>
    </citation>
    <scope>NUCLEOTIDE SEQUENCE</scope>
    <source>
        <strain evidence="7">KCS-6</strain>
    </source>
</reference>
<dbReference type="RefSeq" id="WP_171608683.1">
    <property type="nucleotide sequence ID" value="NZ_WHPF01000010.1"/>
</dbReference>
<evidence type="ECO:0000256" key="4">
    <source>
        <dbReference type="ARBA" id="ARBA00022989"/>
    </source>
</evidence>
<dbReference type="GO" id="GO:0005886">
    <property type="term" value="C:plasma membrane"/>
    <property type="evidence" value="ECO:0007669"/>
    <property type="project" value="UniProtKB-SubCell"/>
</dbReference>
<feature type="transmembrane region" description="Helical" evidence="6">
    <location>
        <begin position="195"/>
        <end position="213"/>
    </location>
</feature>
<dbReference type="PANTHER" id="PTHR30341">
    <property type="entry name" value="SODIUM ION/PROTON ANTIPORTER NHAA-RELATED"/>
    <property type="match status" value="1"/>
</dbReference>
<feature type="transmembrane region" description="Helical" evidence="6">
    <location>
        <begin position="170"/>
        <end position="189"/>
    </location>
</feature>
<organism evidence="7 8">
    <name type="scientific">Limnovirga soli</name>
    <dbReference type="NCBI Taxonomy" id="2656915"/>
    <lineage>
        <taxon>Bacteria</taxon>
        <taxon>Pseudomonadati</taxon>
        <taxon>Bacteroidota</taxon>
        <taxon>Chitinophagia</taxon>
        <taxon>Chitinophagales</taxon>
        <taxon>Chitinophagaceae</taxon>
        <taxon>Limnovirga</taxon>
    </lineage>
</organism>
<keyword evidence="8" id="KW-1185">Reference proteome</keyword>
<keyword evidence="6" id="KW-0813">Transport</keyword>
<keyword evidence="4 6" id="KW-1133">Transmembrane helix</keyword>
<evidence type="ECO:0000313" key="8">
    <source>
        <dbReference type="Proteomes" id="UP000598971"/>
    </source>
</evidence>
<dbReference type="GO" id="GO:0015385">
    <property type="term" value="F:sodium:proton antiporter activity"/>
    <property type="evidence" value="ECO:0007669"/>
    <property type="project" value="UniProtKB-UniRule"/>
</dbReference>
<dbReference type="AlphaFoldDB" id="A0A8J8FF30"/>
<keyword evidence="6" id="KW-0739">Sodium transport</keyword>
<feature type="transmembrane region" description="Helical" evidence="6">
    <location>
        <begin position="296"/>
        <end position="319"/>
    </location>
</feature>
<keyword evidence="3 6" id="KW-0812">Transmembrane</keyword>
<feature type="transmembrane region" description="Helical" evidence="6">
    <location>
        <begin position="365"/>
        <end position="386"/>
    </location>
</feature>
<comment type="caution">
    <text evidence="7">The sequence shown here is derived from an EMBL/GenBank/DDBJ whole genome shotgun (WGS) entry which is preliminary data.</text>
</comment>
<comment type="similarity">
    <text evidence="6">Belongs to the NhaA Na(+)/H(+) (TC 2.A.33) antiporter family.</text>
</comment>
<evidence type="ECO:0000256" key="2">
    <source>
        <dbReference type="ARBA" id="ARBA00022475"/>
    </source>
</evidence>
<dbReference type="InterPro" id="IPR023171">
    <property type="entry name" value="Na/H_antiporter_dom_sf"/>
</dbReference>
<feature type="transmembrane region" description="Helical" evidence="6">
    <location>
        <begin position="138"/>
        <end position="158"/>
    </location>
</feature>
<feature type="transmembrane region" description="Helical" evidence="6">
    <location>
        <begin position="113"/>
        <end position="132"/>
    </location>
</feature>
<evidence type="ECO:0000256" key="5">
    <source>
        <dbReference type="ARBA" id="ARBA00023136"/>
    </source>
</evidence>
<comment type="catalytic activity">
    <reaction evidence="6">
        <text>Na(+)(in) + 2 H(+)(out) = Na(+)(out) + 2 H(+)(in)</text>
        <dbReference type="Rhea" id="RHEA:29251"/>
        <dbReference type="ChEBI" id="CHEBI:15378"/>
        <dbReference type="ChEBI" id="CHEBI:29101"/>
    </reaction>
</comment>
<feature type="transmembrane region" description="Helical" evidence="6">
    <location>
        <begin position="220"/>
        <end position="242"/>
    </location>
</feature>
<feature type="transmembrane region" description="Helical" evidence="6">
    <location>
        <begin position="339"/>
        <end position="358"/>
    </location>
</feature>
<evidence type="ECO:0000256" key="1">
    <source>
        <dbReference type="ARBA" id="ARBA00004429"/>
    </source>
</evidence>
<keyword evidence="6" id="KW-0915">Sodium</keyword>
<evidence type="ECO:0000256" key="3">
    <source>
        <dbReference type="ARBA" id="ARBA00022692"/>
    </source>
</evidence>
<comment type="function">
    <text evidence="6">Na(+)/H(+) antiporter that extrudes sodium in exchange for external protons.</text>
</comment>
<dbReference type="PANTHER" id="PTHR30341:SF0">
    <property type="entry name" value="NA(+)_H(+) ANTIPORTER NHAA"/>
    <property type="match status" value="1"/>
</dbReference>
<dbReference type="EMBL" id="WHPF01000010">
    <property type="protein sequence ID" value="NNV56743.1"/>
    <property type="molecule type" value="Genomic_DNA"/>
</dbReference>
<keyword evidence="6" id="KW-0050">Antiport</keyword>
<keyword evidence="2 6" id="KW-1003">Cell membrane</keyword>
<keyword evidence="5 6" id="KW-0472">Membrane</keyword>
<dbReference type="Gene3D" id="1.20.1530.10">
    <property type="entry name" value="Na+/H+ antiporter like domain"/>
    <property type="match status" value="1"/>
</dbReference>
<protein>
    <recommendedName>
        <fullName evidence="6">Na(+)/H(+) antiporter NhaA</fullName>
    </recommendedName>
    <alternativeName>
        <fullName evidence="6">Sodium/proton antiporter NhaA</fullName>
    </alternativeName>
</protein>
<dbReference type="GO" id="GO:0006885">
    <property type="term" value="P:regulation of pH"/>
    <property type="evidence" value="ECO:0007669"/>
    <property type="project" value="UniProtKB-UniRule"/>
</dbReference>
<name>A0A8J8FF30_9BACT</name>
<feature type="transmembrane region" description="Helical" evidence="6">
    <location>
        <begin position="262"/>
        <end position="284"/>
    </location>
</feature>
<dbReference type="HAMAP" id="MF_01844">
    <property type="entry name" value="NhaA"/>
    <property type="match status" value="1"/>
</dbReference>